<keyword evidence="2" id="KW-1185">Reference proteome</keyword>
<feature type="non-terminal residue" evidence="1">
    <location>
        <position position="101"/>
    </location>
</feature>
<sequence>PGPLTSIRVYSFGRKGENPDIGLSVTCECARSCQDSAACGDHHYKATATSGRNSKTAFCASLMTAHDTLPTLCTTAMTIFDAVPVPHGLLHGEWNSLLQTQ</sequence>
<comment type="caution">
    <text evidence="1">The sequence shown here is derived from an EMBL/GenBank/DDBJ whole genome shotgun (WGS) entry which is preliminary data.</text>
</comment>
<gene>
    <name evidence="1" type="ORF">NDU88_008349</name>
</gene>
<accession>A0AAV7QND2</accession>
<feature type="non-terminal residue" evidence="1">
    <location>
        <position position="1"/>
    </location>
</feature>
<dbReference type="EMBL" id="JANPWB010000010">
    <property type="protein sequence ID" value="KAJ1142021.1"/>
    <property type="molecule type" value="Genomic_DNA"/>
</dbReference>
<dbReference type="AlphaFoldDB" id="A0AAV7QND2"/>
<name>A0AAV7QND2_PLEWA</name>
<protein>
    <submittedName>
        <fullName evidence="1">Uncharacterized protein</fullName>
    </submittedName>
</protein>
<proteinExistence type="predicted"/>
<evidence type="ECO:0000313" key="1">
    <source>
        <dbReference type="EMBL" id="KAJ1142021.1"/>
    </source>
</evidence>
<dbReference type="Proteomes" id="UP001066276">
    <property type="component" value="Chromosome 6"/>
</dbReference>
<reference evidence="1" key="1">
    <citation type="journal article" date="2022" name="bioRxiv">
        <title>Sequencing and chromosome-scale assembly of the giantPleurodeles waltlgenome.</title>
        <authorList>
            <person name="Brown T."/>
            <person name="Elewa A."/>
            <person name="Iarovenko S."/>
            <person name="Subramanian E."/>
            <person name="Araus A.J."/>
            <person name="Petzold A."/>
            <person name="Susuki M."/>
            <person name="Suzuki K.-i.T."/>
            <person name="Hayashi T."/>
            <person name="Toyoda A."/>
            <person name="Oliveira C."/>
            <person name="Osipova E."/>
            <person name="Leigh N.D."/>
            <person name="Simon A."/>
            <person name="Yun M.H."/>
        </authorList>
    </citation>
    <scope>NUCLEOTIDE SEQUENCE</scope>
    <source>
        <strain evidence="1">20211129_DDA</strain>
        <tissue evidence="1">Liver</tissue>
    </source>
</reference>
<evidence type="ECO:0000313" key="2">
    <source>
        <dbReference type="Proteomes" id="UP001066276"/>
    </source>
</evidence>
<organism evidence="1 2">
    <name type="scientific">Pleurodeles waltl</name>
    <name type="common">Iberian ribbed newt</name>
    <dbReference type="NCBI Taxonomy" id="8319"/>
    <lineage>
        <taxon>Eukaryota</taxon>
        <taxon>Metazoa</taxon>
        <taxon>Chordata</taxon>
        <taxon>Craniata</taxon>
        <taxon>Vertebrata</taxon>
        <taxon>Euteleostomi</taxon>
        <taxon>Amphibia</taxon>
        <taxon>Batrachia</taxon>
        <taxon>Caudata</taxon>
        <taxon>Salamandroidea</taxon>
        <taxon>Salamandridae</taxon>
        <taxon>Pleurodelinae</taxon>
        <taxon>Pleurodeles</taxon>
    </lineage>
</organism>